<comment type="subcellular location">
    <subcellularLocation>
        <location evidence="1 5">Cytoplasm</location>
    </subcellularLocation>
</comment>
<dbReference type="InterPro" id="IPR003783">
    <property type="entry name" value="Regulatory_RecX"/>
</dbReference>
<protein>
    <recommendedName>
        <fullName evidence="3 5">Regulatory protein RecX</fullName>
    </recommendedName>
</protein>
<organism evidence="8 9">
    <name type="scientific">Phaeocystidibacter marisrubri</name>
    <dbReference type="NCBI Taxonomy" id="1577780"/>
    <lineage>
        <taxon>Bacteria</taxon>
        <taxon>Pseudomonadati</taxon>
        <taxon>Bacteroidota</taxon>
        <taxon>Flavobacteriia</taxon>
        <taxon>Flavobacteriales</taxon>
        <taxon>Phaeocystidibacteraceae</taxon>
        <taxon>Phaeocystidibacter</taxon>
    </lineage>
</organism>
<evidence type="ECO:0000259" key="6">
    <source>
        <dbReference type="Pfam" id="PF02631"/>
    </source>
</evidence>
<dbReference type="Pfam" id="PF02631">
    <property type="entry name" value="RecX_HTH2"/>
    <property type="match status" value="1"/>
</dbReference>
<keyword evidence="9" id="KW-1185">Reference proteome</keyword>
<dbReference type="AlphaFoldDB" id="A0A6L3ZDG6"/>
<comment type="caution">
    <text evidence="8">The sequence shown here is derived from an EMBL/GenBank/DDBJ whole genome shotgun (WGS) entry which is preliminary data.</text>
</comment>
<keyword evidence="4 5" id="KW-0963">Cytoplasm</keyword>
<proteinExistence type="inferred from homology"/>
<evidence type="ECO:0000313" key="8">
    <source>
        <dbReference type="EMBL" id="KAB2815883.1"/>
    </source>
</evidence>
<dbReference type="GO" id="GO:0005737">
    <property type="term" value="C:cytoplasm"/>
    <property type="evidence" value="ECO:0007669"/>
    <property type="project" value="UniProtKB-SubCell"/>
</dbReference>
<dbReference type="RefSeq" id="WP_151693312.1">
    <property type="nucleotide sequence ID" value="NZ_BMGX01000001.1"/>
</dbReference>
<dbReference type="HAMAP" id="MF_01114">
    <property type="entry name" value="RecX"/>
    <property type="match status" value="1"/>
</dbReference>
<comment type="similarity">
    <text evidence="2 5">Belongs to the RecX family.</text>
</comment>
<dbReference type="PANTHER" id="PTHR33602:SF1">
    <property type="entry name" value="REGULATORY PROTEIN RECX FAMILY PROTEIN"/>
    <property type="match status" value="1"/>
</dbReference>
<dbReference type="GO" id="GO:0006282">
    <property type="term" value="P:regulation of DNA repair"/>
    <property type="evidence" value="ECO:0007669"/>
    <property type="project" value="UniProtKB-UniRule"/>
</dbReference>
<evidence type="ECO:0000256" key="3">
    <source>
        <dbReference type="ARBA" id="ARBA00018111"/>
    </source>
</evidence>
<evidence type="ECO:0000256" key="4">
    <source>
        <dbReference type="ARBA" id="ARBA00022490"/>
    </source>
</evidence>
<accession>A0A6L3ZDG6</accession>
<evidence type="ECO:0000313" key="9">
    <source>
        <dbReference type="Proteomes" id="UP000484164"/>
    </source>
</evidence>
<dbReference type="EMBL" id="WBVQ01000002">
    <property type="protein sequence ID" value="KAB2815883.1"/>
    <property type="molecule type" value="Genomic_DNA"/>
</dbReference>
<evidence type="ECO:0000256" key="5">
    <source>
        <dbReference type="HAMAP-Rule" id="MF_01114"/>
    </source>
</evidence>
<evidence type="ECO:0000256" key="2">
    <source>
        <dbReference type="ARBA" id="ARBA00009695"/>
    </source>
</evidence>
<dbReference type="OrthoDB" id="1523826at2"/>
<dbReference type="InterPro" id="IPR036388">
    <property type="entry name" value="WH-like_DNA-bd_sf"/>
</dbReference>
<reference evidence="8 9" key="1">
    <citation type="submission" date="2019-10" db="EMBL/GenBank/DDBJ databases">
        <title>Genome sequence of Phaeocystidibacter marisrubri JCM30614 (type strain).</title>
        <authorList>
            <person name="Bowman J.P."/>
        </authorList>
    </citation>
    <scope>NUCLEOTIDE SEQUENCE [LARGE SCALE GENOMIC DNA]</scope>
    <source>
        <strain evidence="8 9">JCM 30614</strain>
    </source>
</reference>
<gene>
    <name evidence="5" type="primary">recX</name>
    <name evidence="8" type="ORF">F8C82_09295</name>
</gene>
<evidence type="ECO:0000256" key="1">
    <source>
        <dbReference type="ARBA" id="ARBA00004496"/>
    </source>
</evidence>
<dbReference type="InterPro" id="IPR053924">
    <property type="entry name" value="RecX_HTH_2nd"/>
</dbReference>
<dbReference type="Pfam" id="PF21981">
    <property type="entry name" value="RecX_HTH3"/>
    <property type="match status" value="1"/>
</dbReference>
<comment type="function">
    <text evidence="5">Modulates RecA activity.</text>
</comment>
<feature type="domain" description="RecX third three-helical" evidence="7">
    <location>
        <begin position="106"/>
        <end position="150"/>
    </location>
</feature>
<dbReference type="InterPro" id="IPR053925">
    <property type="entry name" value="RecX_HTH_3rd"/>
</dbReference>
<evidence type="ECO:0000259" key="7">
    <source>
        <dbReference type="Pfam" id="PF21981"/>
    </source>
</evidence>
<feature type="domain" description="RecX second three-helical" evidence="6">
    <location>
        <begin position="56"/>
        <end position="97"/>
    </location>
</feature>
<dbReference type="Proteomes" id="UP000484164">
    <property type="component" value="Unassembled WGS sequence"/>
</dbReference>
<dbReference type="Gene3D" id="1.10.10.10">
    <property type="entry name" value="Winged helix-like DNA-binding domain superfamily/Winged helix DNA-binding domain"/>
    <property type="match status" value="3"/>
</dbReference>
<name>A0A6L3ZDG6_9FLAO</name>
<dbReference type="PANTHER" id="PTHR33602">
    <property type="entry name" value="REGULATORY PROTEIN RECX FAMILY PROTEIN"/>
    <property type="match status" value="1"/>
</dbReference>
<sequence>MDKIYDLDIARNTIKKFCAYQERSQKQVRERLQKMGLIEDAINLLISECIQENYLNEERFARAFVRGKHKIKKWGRKRLELELKKHEVSDYVMRKAMSEIDDDSYDDQLQELAEKRWNSVTEPNRFKKGKKVVDYLLRRGYESSAVWEVVHSFINQSPESDE</sequence>